<evidence type="ECO:0000313" key="2">
    <source>
        <dbReference type="EMBL" id="KAK4544075.1"/>
    </source>
</evidence>
<evidence type="ECO:0000256" key="1">
    <source>
        <dbReference type="SAM" id="MobiDB-lite"/>
    </source>
</evidence>
<feature type="compositionally biased region" description="Polar residues" evidence="1">
    <location>
        <begin position="87"/>
        <end position="107"/>
    </location>
</feature>
<reference evidence="2 3" key="1">
    <citation type="submission" date="2021-11" db="EMBL/GenBank/DDBJ databases">
        <title>Black yeast isolated from Biological Soil Crust.</title>
        <authorList>
            <person name="Kurbessoian T."/>
        </authorList>
    </citation>
    <scope>NUCLEOTIDE SEQUENCE [LARGE SCALE GENOMIC DNA]</scope>
    <source>
        <strain evidence="2 3">CCFEE 5522</strain>
    </source>
</reference>
<accession>A0AAV9JFI7</accession>
<dbReference type="Proteomes" id="UP001324427">
    <property type="component" value="Unassembled WGS sequence"/>
</dbReference>
<dbReference type="EMBL" id="JAVFHQ010000027">
    <property type="protein sequence ID" value="KAK4544075.1"/>
    <property type="molecule type" value="Genomic_DNA"/>
</dbReference>
<name>A0AAV9JFI7_9PEZI</name>
<sequence length="205" mass="21053">MGSEESKQPGAHEPTAVGTPHTPTKSDISLKSEAATKSATPPKAIVSYGSAPTSAAPPPPAGGETGSLLASASTASLSLSETSTPSFHTSSYRTDSGSEEFQFSESDGSIEHKNTGVERCSGHVRTKTPAAAHEDANAGLSGGSAPPVPTAAPPTRVGVLTEAVFLMVEMQKQLVDMHKKFLARLEALLVKIQIVASDTSEQTQG</sequence>
<evidence type="ECO:0000313" key="3">
    <source>
        <dbReference type="Proteomes" id="UP001324427"/>
    </source>
</evidence>
<comment type="caution">
    <text evidence="2">The sequence shown here is derived from an EMBL/GenBank/DDBJ whole genome shotgun (WGS) entry which is preliminary data.</text>
</comment>
<dbReference type="AlphaFoldDB" id="A0AAV9JFI7"/>
<feature type="region of interest" description="Disordered" evidence="1">
    <location>
        <begin position="1"/>
        <end position="114"/>
    </location>
</feature>
<feature type="compositionally biased region" description="Polar residues" evidence="1">
    <location>
        <begin position="21"/>
        <end position="39"/>
    </location>
</feature>
<feature type="compositionally biased region" description="Low complexity" evidence="1">
    <location>
        <begin position="66"/>
        <end position="86"/>
    </location>
</feature>
<gene>
    <name evidence="2" type="ORF">LTR36_004573</name>
</gene>
<protein>
    <submittedName>
        <fullName evidence="2">Uncharacterized protein</fullName>
    </submittedName>
</protein>
<organism evidence="2 3">
    <name type="scientific">Oleoguttula mirabilis</name>
    <dbReference type="NCBI Taxonomy" id="1507867"/>
    <lineage>
        <taxon>Eukaryota</taxon>
        <taxon>Fungi</taxon>
        <taxon>Dikarya</taxon>
        <taxon>Ascomycota</taxon>
        <taxon>Pezizomycotina</taxon>
        <taxon>Dothideomycetes</taxon>
        <taxon>Dothideomycetidae</taxon>
        <taxon>Mycosphaerellales</taxon>
        <taxon>Teratosphaeriaceae</taxon>
        <taxon>Oleoguttula</taxon>
    </lineage>
</organism>
<feature type="region of interest" description="Disordered" evidence="1">
    <location>
        <begin position="129"/>
        <end position="150"/>
    </location>
</feature>
<keyword evidence="3" id="KW-1185">Reference proteome</keyword>
<proteinExistence type="predicted"/>